<evidence type="ECO:0000313" key="1">
    <source>
        <dbReference type="EMBL" id="MBR7832452.1"/>
    </source>
</evidence>
<gene>
    <name evidence="1" type="ORF">KDL01_04240</name>
</gene>
<name>A0A941INV6_9ACTN</name>
<dbReference type="AlphaFoldDB" id="A0A941INV6"/>
<proteinExistence type="predicted"/>
<evidence type="ECO:0000313" key="2">
    <source>
        <dbReference type="Proteomes" id="UP000675781"/>
    </source>
</evidence>
<accession>A0A941INV6</accession>
<organism evidence="1 2">
    <name type="scientific">Actinospica durhamensis</name>
    <dbReference type="NCBI Taxonomy" id="1508375"/>
    <lineage>
        <taxon>Bacteria</taxon>
        <taxon>Bacillati</taxon>
        <taxon>Actinomycetota</taxon>
        <taxon>Actinomycetes</taxon>
        <taxon>Catenulisporales</taxon>
        <taxon>Actinospicaceae</taxon>
        <taxon>Actinospica</taxon>
    </lineage>
</organism>
<sequence>MNGPYETSREAYDAARVLREAVAAADPGGSMTQNVIAARSTARTQYVRGVLEVYGVQLAAYDKRMAEWLAGWDVETIQTITAWIARAYAAGQDALREEITDLNARIAKLEAEAAGHVPPLPVDLEACGRCAVPFDPADTAFDGRARYAKTLFCRGCVDQCHEADADHRCIICMGGAR</sequence>
<comment type="caution">
    <text evidence="1">The sequence shown here is derived from an EMBL/GenBank/DDBJ whole genome shotgun (WGS) entry which is preliminary data.</text>
</comment>
<dbReference type="RefSeq" id="WP_212526977.1">
    <property type="nucleotide sequence ID" value="NZ_JAGSOG010000011.1"/>
</dbReference>
<keyword evidence="2" id="KW-1185">Reference proteome</keyword>
<reference evidence="1" key="1">
    <citation type="submission" date="2021-04" db="EMBL/GenBank/DDBJ databases">
        <title>Genome based classification of Actinospica acidithermotolerans sp. nov., an actinobacterium isolated from an Indonesian hot spring.</title>
        <authorList>
            <person name="Kusuma A.B."/>
            <person name="Putra K.E."/>
            <person name="Nafisah S."/>
            <person name="Loh J."/>
            <person name="Nouioui I."/>
            <person name="Goodfellow M."/>
        </authorList>
    </citation>
    <scope>NUCLEOTIDE SEQUENCE</scope>
    <source>
        <strain evidence="1">CSCA 57</strain>
    </source>
</reference>
<dbReference type="EMBL" id="JAGSOG010000011">
    <property type="protein sequence ID" value="MBR7832452.1"/>
    <property type="molecule type" value="Genomic_DNA"/>
</dbReference>
<dbReference type="Proteomes" id="UP000675781">
    <property type="component" value="Unassembled WGS sequence"/>
</dbReference>
<protein>
    <submittedName>
        <fullName evidence="1">Uncharacterized protein</fullName>
    </submittedName>
</protein>